<accession>A0ABV2TLI6</accession>
<reference evidence="2 3" key="1">
    <citation type="submission" date="2024-07" db="EMBL/GenBank/DDBJ databases">
        <title>Uliginosibacterium flavum JJ3220;KACC:17644.</title>
        <authorList>
            <person name="Kim M.K."/>
        </authorList>
    </citation>
    <scope>NUCLEOTIDE SEQUENCE [LARGE SCALE GENOMIC DNA]</scope>
    <source>
        <strain evidence="2 3">KACC:17644</strain>
    </source>
</reference>
<proteinExistence type="predicted"/>
<keyword evidence="3" id="KW-1185">Reference proteome</keyword>
<dbReference type="EMBL" id="JBEWZI010000011">
    <property type="protein sequence ID" value="MET7014771.1"/>
    <property type="molecule type" value="Genomic_DNA"/>
</dbReference>
<dbReference type="InterPro" id="IPR009492">
    <property type="entry name" value="TniQ"/>
</dbReference>
<dbReference type="RefSeq" id="WP_354601233.1">
    <property type="nucleotide sequence ID" value="NZ_JBEWZI010000011.1"/>
</dbReference>
<dbReference type="Proteomes" id="UP001549691">
    <property type="component" value="Unassembled WGS sequence"/>
</dbReference>
<feature type="domain" description="TniQ" evidence="1">
    <location>
        <begin position="14"/>
        <end position="135"/>
    </location>
</feature>
<evidence type="ECO:0000313" key="3">
    <source>
        <dbReference type="Proteomes" id="UP001549691"/>
    </source>
</evidence>
<evidence type="ECO:0000259" key="1">
    <source>
        <dbReference type="Pfam" id="PF06527"/>
    </source>
</evidence>
<gene>
    <name evidence="2" type="ORF">ABXR19_11280</name>
</gene>
<comment type="caution">
    <text evidence="2">The sequence shown here is derived from an EMBL/GenBank/DDBJ whole genome shotgun (WGS) entry which is preliminary data.</text>
</comment>
<name>A0ABV2TLI6_9RHOO</name>
<protein>
    <submittedName>
        <fullName evidence="2">TniQ family protein</fullName>
    </submittedName>
</protein>
<organism evidence="2 3">
    <name type="scientific">Uliginosibacterium flavum</name>
    <dbReference type="NCBI Taxonomy" id="1396831"/>
    <lineage>
        <taxon>Bacteria</taxon>
        <taxon>Pseudomonadati</taxon>
        <taxon>Pseudomonadota</taxon>
        <taxon>Betaproteobacteria</taxon>
        <taxon>Rhodocyclales</taxon>
        <taxon>Zoogloeaceae</taxon>
        <taxon>Uliginosibacterium</taxon>
    </lineage>
</organism>
<evidence type="ECO:0000313" key="2">
    <source>
        <dbReference type="EMBL" id="MET7014771.1"/>
    </source>
</evidence>
<dbReference type="Pfam" id="PF06527">
    <property type="entry name" value="TniQ"/>
    <property type="match status" value="1"/>
</dbReference>
<sequence>MVTPDSEGVGRLLVHPKPLRGESLHGFVLRVADANGIQDELSWGWRASICGRALSAEKALQNVSSLTGVRVDELQGLAHLFLTSHGTDTCEWMGHNLRRSVFRIHPSICPQCLEDNPATRGIWDLRLITACTRHRSWLVDTCSSCLAPLSWRRKGVFTCSCGADLTREQRNTPVPDEILAVTSFVEQQIMRDLPEAQSEIRLPAWLRDVEMGVVLHFLNSGIRKLAATFELPLEWKGIGSKRLAGDIHVASIASRFLSAWPSGLYAIMRGDAKVDRRTKRMRWNCLAEAFIGFADIHRAIVRGGWSLNRIMEDGSHYFQTTDMTPAEKRANVFLVQHTLYLSYRLELAGRSIGMPS</sequence>